<dbReference type="GO" id="GO:0016491">
    <property type="term" value="F:oxidoreductase activity"/>
    <property type="evidence" value="ECO:0007669"/>
    <property type="project" value="UniProtKB-KW"/>
</dbReference>
<evidence type="ECO:0000313" key="8">
    <source>
        <dbReference type="EMBL" id="ALE02070.1"/>
    </source>
</evidence>
<dbReference type="STRING" id="1125411.W908_05635"/>
<keyword evidence="4" id="KW-0560">Oxidoreductase</keyword>
<name>A0A0M4L4F3_9GAMM</name>
<dbReference type="PROSITE" id="PS51296">
    <property type="entry name" value="RIESKE"/>
    <property type="match status" value="1"/>
</dbReference>
<dbReference type="Gene3D" id="2.102.10.10">
    <property type="entry name" value="Rieske [2Fe-2S] iron-sulphur domain"/>
    <property type="match status" value="1"/>
</dbReference>
<reference evidence="8 9" key="1">
    <citation type="journal article" date="2015" name="Genome Announc.">
        <title>Genome Sequence of 'Candidatus Thioglobus singularis' Strain PS1, a Mixotroph from the SUP05 Clade of Marine Gammaproteobacteria.</title>
        <authorList>
            <person name="Marshall K.T."/>
            <person name="Morris R.M."/>
        </authorList>
    </citation>
    <scope>NUCLEOTIDE SEQUENCE [LARGE SCALE GENOMIC DNA]</scope>
    <source>
        <strain evidence="8 9">PS1</strain>
    </source>
</reference>
<feature type="domain" description="Rieske" evidence="7">
    <location>
        <begin position="45"/>
        <end position="158"/>
    </location>
</feature>
<dbReference type="Pfam" id="PF00355">
    <property type="entry name" value="Rieske"/>
    <property type="match status" value="1"/>
</dbReference>
<dbReference type="RefSeq" id="WP_053820288.1">
    <property type="nucleotide sequence ID" value="NZ_CP006911.1"/>
</dbReference>
<dbReference type="PRINTS" id="PR00090">
    <property type="entry name" value="RNGDIOXGNASE"/>
</dbReference>
<dbReference type="EMBL" id="CP006911">
    <property type="protein sequence ID" value="ALE02070.1"/>
    <property type="molecule type" value="Genomic_DNA"/>
</dbReference>
<dbReference type="InterPro" id="IPR001663">
    <property type="entry name" value="Rng_hydr_dOase-A"/>
</dbReference>
<dbReference type="Pfam" id="PF00848">
    <property type="entry name" value="Ring_hydroxyl_A"/>
    <property type="match status" value="1"/>
</dbReference>
<keyword evidence="6" id="KW-0411">Iron-sulfur</keyword>
<dbReference type="SUPFAM" id="SSF55961">
    <property type="entry name" value="Bet v1-like"/>
    <property type="match status" value="1"/>
</dbReference>
<evidence type="ECO:0000259" key="7">
    <source>
        <dbReference type="PROSITE" id="PS51296"/>
    </source>
</evidence>
<dbReference type="GO" id="GO:0005506">
    <property type="term" value="F:iron ion binding"/>
    <property type="evidence" value="ECO:0007669"/>
    <property type="project" value="InterPro"/>
</dbReference>
<evidence type="ECO:0000256" key="2">
    <source>
        <dbReference type="ARBA" id="ARBA00022714"/>
    </source>
</evidence>
<dbReference type="Gene3D" id="3.90.380.10">
    <property type="entry name" value="Naphthalene 1,2-dioxygenase Alpha Subunit, Chain A, domain 1"/>
    <property type="match status" value="1"/>
</dbReference>
<dbReference type="KEGG" id="tsn:W908_05635"/>
<dbReference type="SUPFAM" id="SSF50022">
    <property type="entry name" value="ISP domain"/>
    <property type="match status" value="1"/>
</dbReference>
<protein>
    <submittedName>
        <fullName evidence="8">(2Fe-2S)-binding protein</fullName>
    </submittedName>
</protein>
<dbReference type="GO" id="GO:0051537">
    <property type="term" value="F:2 iron, 2 sulfur cluster binding"/>
    <property type="evidence" value="ECO:0007669"/>
    <property type="project" value="UniProtKB-KW"/>
</dbReference>
<dbReference type="AlphaFoldDB" id="A0A0M4L4F3"/>
<dbReference type="PANTHER" id="PTHR43756">
    <property type="entry name" value="CHOLINE MONOOXYGENASE, CHLOROPLASTIC"/>
    <property type="match status" value="1"/>
</dbReference>
<evidence type="ECO:0000256" key="5">
    <source>
        <dbReference type="ARBA" id="ARBA00023004"/>
    </source>
</evidence>
<evidence type="ECO:0000256" key="4">
    <source>
        <dbReference type="ARBA" id="ARBA00023002"/>
    </source>
</evidence>
<keyword evidence="3" id="KW-0479">Metal-binding</keyword>
<dbReference type="InterPro" id="IPR036922">
    <property type="entry name" value="Rieske_2Fe-2S_sf"/>
</dbReference>
<dbReference type="CDD" id="cd03469">
    <property type="entry name" value="Rieske_RO_Alpha_N"/>
    <property type="match status" value="1"/>
</dbReference>
<keyword evidence="2" id="KW-0001">2Fe-2S</keyword>
<comment type="cofactor">
    <cofactor evidence="1">
        <name>Fe cation</name>
        <dbReference type="ChEBI" id="CHEBI:24875"/>
    </cofactor>
</comment>
<proteinExistence type="predicted"/>
<evidence type="ECO:0000313" key="9">
    <source>
        <dbReference type="Proteomes" id="UP000068905"/>
    </source>
</evidence>
<dbReference type="CDD" id="cd00680">
    <property type="entry name" value="RHO_alpha_C"/>
    <property type="match status" value="1"/>
</dbReference>
<dbReference type="PATRIC" id="fig|1125411.7.peg.1111"/>
<dbReference type="PANTHER" id="PTHR43756:SF5">
    <property type="entry name" value="CHOLINE MONOOXYGENASE, CHLOROPLASTIC"/>
    <property type="match status" value="1"/>
</dbReference>
<keyword evidence="5" id="KW-0408">Iron</keyword>
<evidence type="ECO:0000256" key="3">
    <source>
        <dbReference type="ARBA" id="ARBA00022723"/>
    </source>
</evidence>
<sequence length="387" mass="43985">MSSIPHSNLDSVLTSTDKAKGLPNEHYVSEAVFEEEKKAILFDNWSAIGTGKDIPNIGDVKPLHFVGMPLIMVRDENNQINVFQNTCRHRGMILIEEPTNISGIIRCPYHSWCYNLKGDLCATPMVGGIDTNSHDSIKNKELGLFEIRSNVWQDIIFVNISGTAPAFKEYASKVIERWSEFEKPIYHGGKTSSFSLALETNWKLAVENYCESYHLPWVHPELNVTSSIEDHYHIEEIGAFSGQGSHVYNQIKNEDGKVFPDFDGLSNKWDKTSEYIALYPNVLLGVHRDHFFSIIIEPIATNKTIEHISLYYSKNPSEMPQLNSLIDENASFWKTVFQEDIGVVEGMQRGRNGLMFDGGKFSPIMDSATHCFHRWIAQTLKDFRSDL</sequence>
<organism evidence="8 9">
    <name type="scientific">Candidatus Pseudothioglobus singularis PS1</name>
    <dbReference type="NCBI Taxonomy" id="1125411"/>
    <lineage>
        <taxon>Bacteria</taxon>
        <taxon>Pseudomonadati</taxon>
        <taxon>Pseudomonadota</taxon>
        <taxon>Gammaproteobacteria</taxon>
        <taxon>Candidatus Pseudothioglobaceae</taxon>
        <taxon>Candidatus Pseudothioglobus</taxon>
    </lineage>
</organism>
<evidence type="ECO:0000256" key="1">
    <source>
        <dbReference type="ARBA" id="ARBA00001962"/>
    </source>
</evidence>
<keyword evidence="9" id="KW-1185">Reference proteome</keyword>
<dbReference type="InterPro" id="IPR015879">
    <property type="entry name" value="Ring_hydroxy_dOase_asu_C_dom"/>
</dbReference>
<dbReference type="OrthoDB" id="9769355at2"/>
<dbReference type="InterPro" id="IPR017941">
    <property type="entry name" value="Rieske_2Fe-2S"/>
</dbReference>
<gene>
    <name evidence="8" type="ORF">W908_05635</name>
</gene>
<accession>A0A0M4L4F3</accession>
<evidence type="ECO:0000256" key="6">
    <source>
        <dbReference type="ARBA" id="ARBA00023014"/>
    </source>
</evidence>
<dbReference type="Proteomes" id="UP000068905">
    <property type="component" value="Chromosome"/>
</dbReference>